<name>A0A9P4QHN4_9PEZI</name>
<dbReference type="EMBL" id="MU003769">
    <property type="protein sequence ID" value="KAF2725061.1"/>
    <property type="molecule type" value="Genomic_DNA"/>
</dbReference>
<dbReference type="Proteomes" id="UP000799441">
    <property type="component" value="Unassembled WGS sequence"/>
</dbReference>
<keyword evidence="3" id="KW-1185">Reference proteome</keyword>
<sequence>MRRWSTSLPRLIGRRSTYTHRIAHLSNTCAERSASRPHDLPLPRHLRPYQVFQRVNPPTGKHAAHAISWLDLLEPCLPAHLRKPDTPANDDNLTTQPALTLNATDVAEIVVAASHHQDHNGNLDLLYELAVGQGRWRAVVWVTRLIAEAFAEPMPSTKDRTTRMFPAWNTTSSLRQLTAQVNGIAIDRDVHGWHLDGQMIAEKTSLDILTSDKPENLSREDLFRHDVWGCIWRALGRLTLACANQETSADGGMKLEILEIIALLHHHEIMPPSIYEYKPSLDRSSLQQPPLLHLLSSRILTSLSDAAWRAQEAEVIEESKTHDKYWFRPELASASYRVRVSGIKPEVWLELILWSCLHGGWIVDGVSILKAITRNEQQGGLEAWKPMSWRDRLSRSLPSSERDDIPDLASLKYVFDTHAASTMDLDANAAFGLERTISSEVVSAYVEALVNNVRIGVGERGISPVAVLNYLVELRSFLSQSKNNLSNRSWDATVLRLADSGGIDLEQSPRIAEMLPMLCPSAGEELRNLTTQSKPPYLWYGSSLPHGIMHRSMDVQTRDGNLDGALRVFKALQDRTDHDKYRSIVSFFESQASSSETGTTHSGFFMSPNSSSPDEVRAHPSLEHELPSSNLAMLMGLLLDAEAYNVANWFLYSNDVDGPVISPERYADPTLAPALARLAIHTDNKDLLQQVMQSPRTHDVLSEVLNAHFRAGKWDSAARVLKWTGDQQLPGFRWRLSNLVALADVMTSRNLAALTRPEGTTARQIFAHILRSDDNDLKPQFDSVLLVLFAAHKEWASFIGGMDPEPRWLRERYTRFQISPSAFNSILQFIMRTYGLSAGQALLYAVWPRNIRSQQRRANTPSTARDAGGLNMSKRRQTSLERAEMTRNILRVPHYSKGKIVMYDGLRPNIATLRLFISCLSKEMSDPAHLGAIATHEQHPRVRQHIDWIARLYHEYGLSASNFENDLRDVFDVESIELDWEIVALASRHFR</sequence>
<evidence type="ECO:0000256" key="1">
    <source>
        <dbReference type="SAM" id="MobiDB-lite"/>
    </source>
</evidence>
<organism evidence="2 3">
    <name type="scientific">Polychaeton citri CBS 116435</name>
    <dbReference type="NCBI Taxonomy" id="1314669"/>
    <lineage>
        <taxon>Eukaryota</taxon>
        <taxon>Fungi</taxon>
        <taxon>Dikarya</taxon>
        <taxon>Ascomycota</taxon>
        <taxon>Pezizomycotina</taxon>
        <taxon>Dothideomycetes</taxon>
        <taxon>Dothideomycetidae</taxon>
        <taxon>Capnodiales</taxon>
        <taxon>Capnodiaceae</taxon>
        <taxon>Polychaeton</taxon>
    </lineage>
</organism>
<protein>
    <submittedName>
        <fullName evidence="2">Uncharacterized protein</fullName>
    </submittedName>
</protein>
<accession>A0A9P4QHN4</accession>
<evidence type="ECO:0000313" key="3">
    <source>
        <dbReference type="Proteomes" id="UP000799441"/>
    </source>
</evidence>
<feature type="compositionally biased region" description="Polar residues" evidence="1">
    <location>
        <begin position="592"/>
        <end position="613"/>
    </location>
</feature>
<proteinExistence type="predicted"/>
<gene>
    <name evidence="2" type="ORF">K431DRAFT_281539</name>
</gene>
<reference evidence="2" key="1">
    <citation type="journal article" date="2020" name="Stud. Mycol.">
        <title>101 Dothideomycetes genomes: a test case for predicting lifestyles and emergence of pathogens.</title>
        <authorList>
            <person name="Haridas S."/>
            <person name="Albert R."/>
            <person name="Binder M."/>
            <person name="Bloem J."/>
            <person name="Labutti K."/>
            <person name="Salamov A."/>
            <person name="Andreopoulos B."/>
            <person name="Baker S."/>
            <person name="Barry K."/>
            <person name="Bills G."/>
            <person name="Bluhm B."/>
            <person name="Cannon C."/>
            <person name="Castanera R."/>
            <person name="Culley D."/>
            <person name="Daum C."/>
            <person name="Ezra D."/>
            <person name="Gonzalez J."/>
            <person name="Henrissat B."/>
            <person name="Kuo A."/>
            <person name="Liang C."/>
            <person name="Lipzen A."/>
            <person name="Lutzoni F."/>
            <person name="Magnuson J."/>
            <person name="Mondo S."/>
            <person name="Nolan M."/>
            <person name="Ohm R."/>
            <person name="Pangilinan J."/>
            <person name="Park H.-J."/>
            <person name="Ramirez L."/>
            <person name="Alfaro M."/>
            <person name="Sun H."/>
            <person name="Tritt A."/>
            <person name="Yoshinaga Y."/>
            <person name="Zwiers L.-H."/>
            <person name="Turgeon B."/>
            <person name="Goodwin S."/>
            <person name="Spatafora J."/>
            <person name="Crous P."/>
            <person name="Grigoriev I."/>
        </authorList>
    </citation>
    <scope>NUCLEOTIDE SEQUENCE</scope>
    <source>
        <strain evidence="2">CBS 116435</strain>
    </source>
</reference>
<dbReference type="AlphaFoldDB" id="A0A9P4QHN4"/>
<feature type="region of interest" description="Disordered" evidence="1">
    <location>
        <begin position="855"/>
        <end position="877"/>
    </location>
</feature>
<comment type="caution">
    <text evidence="2">The sequence shown here is derived from an EMBL/GenBank/DDBJ whole genome shotgun (WGS) entry which is preliminary data.</text>
</comment>
<dbReference type="OrthoDB" id="5341924at2759"/>
<evidence type="ECO:0000313" key="2">
    <source>
        <dbReference type="EMBL" id="KAF2725061.1"/>
    </source>
</evidence>
<feature type="region of interest" description="Disordered" evidence="1">
    <location>
        <begin position="592"/>
        <end position="620"/>
    </location>
</feature>